<accession>A0A2G6KNE4</accession>
<reference evidence="3 4" key="1">
    <citation type="submission" date="2017-10" db="EMBL/GenBank/DDBJ databases">
        <title>Novel microbial diversity and functional potential in the marine mammal oral microbiome.</title>
        <authorList>
            <person name="Dudek N.K."/>
            <person name="Sun C.L."/>
            <person name="Burstein D."/>
            <person name="Kantor R.S."/>
            <person name="Aliaga Goltsman D.S."/>
            <person name="Bik E.M."/>
            <person name="Thomas B.C."/>
            <person name="Banfield J.F."/>
            <person name="Relman D.A."/>
        </authorList>
    </citation>
    <scope>NUCLEOTIDE SEQUENCE [LARGE SCALE GENOMIC DNA]</scope>
    <source>
        <strain evidence="3">DOLJORAL78_47_16</strain>
    </source>
</reference>
<keyword evidence="1" id="KW-0808">Transferase</keyword>
<proteinExistence type="predicted"/>
<dbReference type="GO" id="GO:0016757">
    <property type="term" value="F:glycosyltransferase activity"/>
    <property type="evidence" value="ECO:0007669"/>
    <property type="project" value="InterPro"/>
</dbReference>
<dbReference type="Gene3D" id="3.40.50.2000">
    <property type="entry name" value="Glycogen Phosphorylase B"/>
    <property type="match status" value="2"/>
</dbReference>
<dbReference type="SUPFAM" id="SSF53756">
    <property type="entry name" value="UDP-Glycosyltransferase/glycogen phosphorylase"/>
    <property type="match status" value="1"/>
</dbReference>
<dbReference type="PANTHER" id="PTHR46401:SF2">
    <property type="entry name" value="GLYCOSYLTRANSFERASE WBBK-RELATED"/>
    <property type="match status" value="1"/>
</dbReference>
<name>A0A2G6KNE4_9BACT</name>
<dbReference type="EMBL" id="PDSK01000002">
    <property type="protein sequence ID" value="PIE36572.1"/>
    <property type="molecule type" value="Genomic_DNA"/>
</dbReference>
<dbReference type="GO" id="GO:0009103">
    <property type="term" value="P:lipopolysaccharide biosynthetic process"/>
    <property type="evidence" value="ECO:0007669"/>
    <property type="project" value="TreeGrafter"/>
</dbReference>
<evidence type="ECO:0000313" key="3">
    <source>
        <dbReference type="EMBL" id="PIE36572.1"/>
    </source>
</evidence>
<dbReference type="Pfam" id="PF00534">
    <property type="entry name" value="Glycos_transf_1"/>
    <property type="match status" value="1"/>
</dbReference>
<dbReference type="AlphaFoldDB" id="A0A2G6KNE4"/>
<evidence type="ECO:0000313" key="4">
    <source>
        <dbReference type="Proteomes" id="UP000230821"/>
    </source>
</evidence>
<protein>
    <recommendedName>
        <fullName evidence="2">Glycosyl transferase family 1 domain-containing protein</fullName>
    </recommendedName>
</protein>
<dbReference type="CDD" id="cd03801">
    <property type="entry name" value="GT4_PimA-like"/>
    <property type="match status" value="1"/>
</dbReference>
<gene>
    <name evidence="3" type="ORF">CSA56_00020</name>
</gene>
<evidence type="ECO:0000259" key="2">
    <source>
        <dbReference type="Pfam" id="PF00534"/>
    </source>
</evidence>
<feature type="domain" description="Glycosyl transferase family 1" evidence="2">
    <location>
        <begin position="188"/>
        <end position="335"/>
    </location>
</feature>
<dbReference type="InterPro" id="IPR001296">
    <property type="entry name" value="Glyco_trans_1"/>
</dbReference>
<comment type="caution">
    <text evidence="3">The sequence shown here is derived from an EMBL/GenBank/DDBJ whole genome shotgun (WGS) entry which is preliminary data.</text>
</comment>
<organism evidence="3 4">
    <name type="scientific">candidate division KSB3 bacterium</name>
    <dbReference type="NCBI Taxonomy" id="2044937"/>
    <lineage>
        <taxon>Bacteria</taxon>
        <taxon>candidate division KSB3</taxon>
    </lineage>
</organism>
<sequence length="361" mass="41232">MKILIVNQHPQDVVGGSEIQCSLIASSLSESGHDVIYLALNGSRSRYDASYTVVTAQPGFQSVKQALLVHRPDVVYWRFNRRKFLESMLACKQTGTKVVYAISSFTDLLKWSHRINFQELSWKERIRIACSIQFLRHLLAMRVNYVGFYLTDGIIAQLQSQTGRLPAKKEIVIQNSIAGEREDFSWPKPYVAWVGSVKGVKNPETYLELAQQVQRDDVDFLLVGDIKNRYKERFQPENLPPNFYCLGLKSNAEVNGILRHALFVVQTSYVEGFPNVLIQAWMQGKPTIGLFYDPDDMIATQQLGYVSGNFAQCVKDTQTLIDNETLRQEIGQRAYAFAASHFNREQNMRKLESFLQEIIDS</sequence>
<dbReference type="Proteomes" id="UP000230821">
    <property type="component" value="Unassembled WGS sequence"/>
</dbReference>
<evidence type="ECO:0000256" key="1">
    <source>
        <dbReference type="ARBA" id="ARBA00022679"/>
    </source>
</evidence>
<dbReference type="PANTHER" id="PTHR46401">
    <property type="entry name" value="GLYCOSYLTRANSFERASE WBBK-RELATED"/>
    <property type="match status" value="1"/>
</dbReference>